<feature type="domain" description="Serine aminopeptidase S33" evidence="5">
    <location>
        <begin position="200"/>
        <end position="386"/>
    </location>
</feature>
<evidence type="ECO:0000256" key="1">
    <source>
        <dbReference type="ARBA" id="ARBA00005420"/>
    </source>
</evidence>
<feature type="compositionally biased region" description="Basic and acidic residues" evidence="4">
    <location>
        <begin position="71"/>
        <end position="85"/>
    </location>
</feature>
<keyword evidence="2" id="KW-0808">Transferase</keyword>
<dbReference type="Pfam" id="PF03982">
    <property type="entry name" value="DAGAT"/>
    <property type="match status" value="1"/>
</dbReference>
<gene>
    <name evidence="6" type="ORF">H0E87_001046</name>
</gene>
<sequence length="721" mass="80754">MSTVTGGCLFTAVHCCVMPSSLSSTSKLKLQPTPTPTLRFAVSGQISTETTPSKTETTTTNLNGNGRFKKKREEEAETEGKKEKQNPYVSEIEKNEIEFTSSRKGLDAYFEGSRNFIKSDGGPPRWFSPLECGSRLDNSPLLLFLPGIDGVGLGLCKHHHTLGRQVGKIDAMYAFNYLIKFNEPGLVKLVERTVRSENYHSPKRPIYLVGESLGACLALAVAARNPDINLSLVLSNPATSFEESPLQPLISFLEIIPVEHQLSLSYILSLMTGDSLRMVMDNAAKGIPLHQIIGGLSKDVIAMSSHLNDLAALLPRETLLWKLQMLRPASEFANSRLGAVKAQTLVLSSGKDQFLPSEEEGQRLFRALPKCENRKFNDSGHFLFLEDGIDLATIIKGSAAFYRRGMYHDYVSDYVPPTPSELKMLYESNRLFLLATSSVMLSTLEDGKVVKGLAGIPSDGPVLFVGYHMLRGRELAPMITQLLLERNILLRGLAHPLVFMRKKKEGRLPPLSDFDPLRVMGAVPVSGTNLFKLLSAKAHVLLYPGGAREAVHRKGEQYKLFWPEHSEFVRTAARFGAKIVPFGVVGEDDFGEVIFDYDDQMKFPCLREDIRRYTEEEGIKVRAQISGELGNEDMHYPWILPKLPGRFYYYFGKPIETEGRELELRDKDTAQELYLQIKSEVEKNLAFLKEKRESDPYRNVVARLAYQAMHGFTSEVPTFEI</sequence>
<accession>A0A8T2ZQA2</accession>
<evidence type="ECO:0000313" key="7">
    <source>
        <dbReference type="Proteomes" id="UP000807159"/>
    </source>
</evidence>
<dbReference type="CDD" id="cd07987">
    <property type="entry name" value="LPLAT_MGAT-like"/>
    <property type="match status" value="1"/>
</dbReference>
<dbReference type="Pfam" id="PF12146">
    <property type="entry name" value="Hydrolase_4"/>
    <property type="match status" value="1"/>
</dbReference>
<dbReference type="SUPFAM" id="SSF53474">
    <property type="entry name" value="alpha/beta-Hydrolases"/>
    <property type="match status" value="1"/>
</dbReference>
<dbReference type="EMBL" id="JACEGQ020000001">
    <property type="protein sequence ID" value="KAH8519491.1"/>
    <property type="molecule type" value="Genomic_DNA"/>
</dbReference>
<evidence type="ECO:0000313" key="6">
    <source>
        <dbReference type="EMBL" id="KAH8519491.1"/>
    </source>
</evidence>
<name>A0A8T2ZQA2_POPDE</name>
<reference evidence="6" key="1">
    <citation type="journal article" date="2021" name="J. Hered.">
        <title>Genome Assembly of Salicaceae Populus deltoides (Eastern Cottonwood) I-69 Based on Nanopore Sequencing and Hi-C Technologies.</title>
        <authorList>
            <person name="Bai S."/>
            <person name="Wu H."/>
            <person name="Zhang J."/>
            <person name="Pan Z."/>
            <person name="Zhao W."/>
            <person name="Li Z."/>
            <person name="Tong C."/>
        </authorList>
    </citation>
    <scope>NUCLEOTIDE SEQUENCE</scope>
    <source>
        <tissue evidence="6">Leaf</tissue>
    </source>
</reference>
<evidence type="ECO:0000259" key="5">
    <source>
        <dbReference type="Pfam" id="PF12146"/>
    </source>
</evidence>
<comment type="similarity">
    <text evidence="1">Belongs to the diacylglycerol acyltransferase family.</text>
</comment>
<dbReference type="GO" id="GO:0004144">
    <property type="term" value="F:diacylglycerol O-acyltransferase activity"/>
    <property type="evidence" value="ECO:0007669"/>
    <property type="project" value="UniProtKB-ARBA"/>
</dbReference>
<keyword evidence="3" id="KW-0012">Acyltransferase</keyword>
<feature type="compositionally biased region" description="Low complexity" evidence="4">
    <location>
        <begin position="47"/>
        <end position="60"/>
    </location>
</feature>
<dbReference type="Proteomes" id="UP000807159">
    <property type="component" value="Chromosome 1"/>
</dbReference>
<dbReference type="PANTHER" id="PTHR22753:SF24">
    <property type="entry name" value="ESTERASE_LIPASE_THIOESTERASE FAMILY PROTEIN"/>
    <property type="match status" value="1"/>
</dbReference>
<dbReference type="GO" id="GO:0019432">
    <property type="term" value="P:triglyceride biosynthetic process"/>
    <property type="evidence" value="ECO:0007669"/>
    <property type="project" value="UniProtKB-ARBA"/>
</dbReference>
<comment type="caution">
    <text evidence="6">The sequence shown here is derived from an EMBL/GenBank/DDBJ whole genome shotgun (WGS) entry which is preliminary data.</text>
</comment>
<dbReference type="InterPro" id="IPR007130">
    <property type="entry name" value="DAGAT"/>
</dbReference>
<dbReference type="PANTHER" id="PTHR22753">
    <property type="entry name" value="TRANSMEMBRANE PROTEIN 68"/>
    <property type="match status" value="1"/>
</dbReference>
<evidence type="ECO:0000256" key="3">
    <source>
        <dbReference type="ARBA" id="ARBA00023315"/>
    </source>
</evidence>
<evidence type="ECO:0000256" key="2">
    <source>
        <dbReference type="ARBA" id="ARBA00022679"/>
    </source>
</evidence>
<proteinExistence type="inferred from homology"/>
<dbReference type="InterPro" id="IPR029058">
    <property type="entry name" value="AB_hydrolase_fold"/>
</dbReference>
<dbReference type="AlphaFoldDB" id="A0A8T2ZQA2"/>
<dbReference type="Gene3D" id="3.40.50.1820">
    <property type="entry name" value="alpha/beta hydrolase"/>
    <property type="match status" value="1"/>
</dbReference>
<protein>
    <recommendedName>
        <fullName evidence="5">Serine aminopeptidase S33 domain-containing protein</fullName>
    </recommendedName>
</protein>
<dbReference type="GO" id="GO:0016020">
    <property type="term" value="C:membrane"/>
    <property type="evidence" value="ECO:0007669"/>
    <property type="project" value="TreeGrafter"/>
</dbReference>
<feature type="region of interest" description="Disordered" evidence="4">
    <location>
        <begin position="42"/>
        <end position="85"/>
    </location>
</feature>
<organism evidence="6 7">
    <name type="scientific">Populus deltoides</name>
    <name type="common">Eastern poplar</name>
    <name type="synonym">Eastern cottonwood</name>
    <dbReference type="NCBI Taxonomy" id="3696"/>
    <lineage>
        <taxon>Eukaryota</taxon>
        <taxon>Viridiplantae</taxon>
        <taxon>Streptophyta</taxon>
        <taxon>Embryophyta</taxon>
        <taxon>Tracheophyta</taxon>
        <taxon>Spermatophyta</taxon>
        <taxon>Magnoliopsida</taxon>
        <taxon>eudicotyledons</taxon>
        <taxon>Gunneridae</taxon>
        <taxon>Pentapetalae</taxon>
        <taxon>rosids</taxon>
        <taxon>fabids</taxon>
        <taxon>Malpighiales</taxon>
        <taxon>Salicaceae</taxon>
        <taxon>Saliceae</taxon>
        <taxon>Populus</taxon>
    </lineage>
</organism>
<keyword evidence="7" id="KW-1185">Reference proteome</keyword>
<dbReference type="InterPro" id="IPR022742">
    <property type="entry name" value="Hydrolase_4"/>
</dbReference>
<evidence type="ECO:0000256" key="4">
    <source>
        <dbReference type="SAM" id="MobiDB-lite"/>
    </source>
</evidence>